<dbReference type="PANTHER" id="PTHR42917">
    <property type="entry name" value="2,4-DIENOYL-COA REDUCTASE"/>
    <property type="match status" value="1"/>
</dbReference>
<dbReference type="PRINTS" id="PR00411">
    <property type="entry name" value="PNDRDTASEI"/>
</dbReference>
<sequence>MKNFDILFEPHNIGQVEIKNRIVMAPMGVEYMTDANGTLNRRVVDYYLERARYGVGMVICSVFKVENKIEHLEKSTPMILEESMNYLCELCDAAHSFGARVFVQLTAGFGRVTFPSILRGPCVSASDNTNFWDPTIKCKALSVDEIQTIVEAMGNTAKLLALAGVDGIELHGHEGYLFDEFTTPLWNRRTDQYGGSFENRMRFATECLNEIRAKVGNRLAVTYRFGLKHYLKTPQHGALPGETFEEVGRDVEEGIRMARYFEQAGFDALHVDAGCYESHYWPHPPIYQKHGCMADMAALAKKAVSIPVIGVGRLDKPEVAAEAVACGSMDFTAIGRGLLADPEWADKLRYQDSAEIRPCVGCYDGCFEAYNQFRNISCAINPSSGREAAYRLTPALAPKKVLVAGAGIAGMEAARVLAKRGHQVFLHEKSDSLGGLVQQAAVPDFKKDLRRLLDWYERQISRSDISLTLNSSVTVELVDKIDPDAIIVATGAHPLLPPIKGIDNDRVTTAVDLLKGVTKAGQNCVVVGGGLAGCEVAIWLAAKGCKVTVVELMPKLMCAGASVPSQVKMMTTDLMAYHGVVSRTGCRLTEVTADGVLLDDGNHNASFVEADTVVMAVGMKSDTSLADVVRKSPCPVYRIGDCRKPKNVMQAVWDGYEIARFI</sequence>
<feature type="domain" description="NADH:flavin oxidoreductase/NADH oxidase N-terminal" evidence="10">
    <location>
        <begin position="7"/>
        <end position="351"/>
    </location>
</feature>
<evidence type="ECO:0000256" key="2">
    <source>
        <dbReference type="ARBA" id="ARBA00001966"/>
    </source>
</evidence>
<keyword evidence="6" id="KW-0479">Metal-binding</keyword>
<dbReference type="Gene3D" id="3.40.50.720">
    <property type="entry name" value="NAD(P)-binding Rossmann-like Domain"/>
    <property type="match status" value="1"/>
</dbReference>
<dbReference type="Gene3D" id="3.20.20.70">
    <property type="entry name" value="Aldolase class I"/>
    <property type="match status" value="1"/>
</dbReference>
<dbReference type="InterPro" id="IPR001155">
    <property type="entry name" value="OxRdtase_FMN_N"/>
</dbReference>
<keyword evidence="8" id="KW-0408">Iron</keyword>
<dbReference type="PRINTS" id="PR00368">
    <property type="entry name" value="FADPNR"/>
</dbReference>
<dbReference type="GO" id="GO:0051536">
    <property type="term" value="F:iron-sulfur cluster binding"/>
    <property type="evidence" value="ECO:0007669"/>
    <property type="project" value="UniProtKB-KW"/>
</dbReference>
<evidence type="ECO:0000256" key="5">
    <source>
        <dbReference type="ARBA" id="ARBA00022643"/>
    </source>
</evidence>
<name>A0A1H0TBZ9_9BACT</name>
<evidence type="ECO:0000256" key="3">
    <source>
        <dbReference type="ARBA" id="ARBA00011048"/>
    </source>
</evidence>
<dbReference type="PANTHER" id="PTHR42917:SF2">
    <property type="entry name" value="2,4-DIENOYL-COA REDUCTASE [(2E)-ENOYL-COA-PRODUCING]"/>
    <property type="match status" value="1"/>
</dbReference>
<keyword evidence="4" id="KW-0285">Flavoprotein</keyword>
<dbReference type="GO" id="GO:0010181">
    <property type="term" value="F:FMN binding"/>
    <property type="evidence" value="ECO:0007669"/>
    <property type="project" value="InterPro"/>
</dbReference>
<evidence type="ECO:0000256" key="8">
    <source>
        <dbReference type="ARBA" id="ARBA00023004"/>
    </source>
</evidence>
<dbReference type="Pfam" id="PF00724">
    <property type="entry name" value="Oxidored_FMN"/>
    <property type="match status" value="1"/>
</dbReference>
<dbReference type="InterPro" id="IPR013785">
    <property type="entry name" value="Aldolase_TIM"/>
</dbReference>
<dbReference type="EMBL" id="FNJI01000023">
    <property type="protein sequence ID" value="SDP51220.1"/>
    <property type="molecule type" value="Genomic_DNA"/>
</dbReference>
<reference evidence="12 13" key="1">
    <citation type="submission" date="2016-10" db="EMBL/GenBank/DDBJ databases">
        <authorList>
            <person name="de Groot N.N."/>
        </authorList>
    </citation>
    <scope>NUCLEOTIDE SEQUENCE [LARGE SCALE GENOMIC DNA]</scope>
    <source>
        <strain evidence="12 13">DSM 12130</strain>
    </source>
</reference>
<evidence type="ECO:0000313" key="13">
    <source>
        <dbReference type="Proteomes" id="UP000199073"/>
    </source>
</evidence>
<dbReference type="AlphaFoldDB" id="A0A1H0TBZ9"/>
<accession>A0A1H0TBZ9</accession>
<comment type="cofactor">
    <cofactor evidence="1">
        <name>FMN</name>
        <dbReference type="ChEBI" id="CHEBI:58210"/>
    </cofactor>
</comment>
<keyword evidence="7" id="KW-0560">Oxidoreductase</keyword>
<evidence type="ECO:0000256" key="1">
    <source>
        <dbReference type="ARBA" id="ARBA00001917"/>
    </source>
</evidence>
<comment type="cofactor">
    <cofactor evidence="2">
        <name>[4Fe-4S] cluster</name>
        <dbReference type="ChEBI" id="CHEBI:49883"/>
    </cofactor>
</comment>
<evidence type="ECO:0000256" key="4">
    <source>
        <dbReference type="ARBA" id="ARBA00022630"/>
    </source>
</evidence>
<comment type="similarity">
    <text evidence="3">In the N-terminal section; belongs to the NADH:flavin oxidoreductase/NADH oxidase family.</text>
</comment>
<dbReference type="RefSeq" id="WP_092224267.1">
    <property type="nucleotide sequence ID" value="NZ_FNJI01000023.1"/>
</dbReference>
<dbReference type="SUPFAM" id="SSF51905">
    <property type="entry name" value="FAD/NAD(P)-binding domain"/>
    <property type="match status" value="1"/>
</dbReference>
<dbReference type="GO" id="GO:0016491">
    <property type="term" value="F:oxidoreductase activity"/>
    <property type="evidence" value="ECO:0007669"/>
    <property type="project" value="UniProtKB-KW"/>
</dbReference>
<dbReference type="Proteomes" id="UP000199073">
    <property type="component" value="Unassembled WGS sequence"/>
</dbReference>
<dbReference type="Gene3D" id="3.50.50.60">
    <property type="entry name" value="FAD/NAD(P)-binding domain"/>
    <property type="match status" value="1"/>
</dbReference>
<evidence type="ECO:0000259" key="10">
    <source>
        <dbReference type="Pfam" id="PF00724"/>
    </source>
</evidence>
<dbReference type="SUPFAM" id="SSF51395">
    <property type="entry name" value="FMN-linked oxidoreductases"/>
    <property type="match status" value="1"/>
</dbReference>
<dbReference type="InterPro" id="IPR023753">
    <property type="entry name" value="FAD/NAD-binding_dom"/>
</dbReference>
<proteinExistence type="inferred from homology"/>
<evidence type="ECO:0000313" key="12">
    <source>
        <dbReference type="EMBL" id="SDP51220.1"/>
    </source>
</evidence>
<organism evidence="12 13">
    <name type="scientific">Desulforhopalus singaporensis</name>
    <dbReference type="NCBI Taxonomy" id="91360"/>
    <lineage>
        <taxon>Bacteria</taxon>
        <taxon>Pseudomonadati</taxon>
        <taxon>Thermodesulfobacteriota</taxon>
        <taxon>Desulfobulbia</taxon>
        <taxon>Desulfobulbales</taxon>
        <taxon>Desulfocapsaceae</taxon>
        <taxon>Desulforhopalus</taxon>
    </lineage>
</organism>
<evidence type="ECO:0000256" key="7">
    <source>
        <dbReference type="ARBA" id="ARBA00023002"/>
    </source>
</evidence>
<evidence type="ECO:0000256" key="9">
    <source>
        <dbReference type="ARBA" id="ARBA00023014"/>
    </source>
</evidence>
<dbReference type="InterPro" id="IPR051793">
    <property type="entry name" value="NADH:flavin_oxidoreductase"/>
</dbReference>
<evidence type="ECO:0000256" key="6">
    <source>
        <dbReference type="ARBA" id="ARBA00022723"/>
    </source>
</evidence>
<keyword evidence="9" id="KW-0411">Iron-sulfur</keyword>
<gene>
    <name evidence="12" type="ORF">SAMN05660330_02998</name>
</gene>
<protein>
    <submittedName>
        <fullName evidence="12">2-enoate reductase</fullName>
    </submittedName>
</protein>
<dbReference type="STRING" id="91360.SAMN05660330_02998"/>
<keyword evidence="13" id="KW-1185">Reference proteome</keyword>
<dbReference type="GO" id="GO:0046872">
    <property type="term" value="F:metal ion binding"/>
    <property type="evidence" value="ECO:0007669"/>
    <property type="project" value="UniProtKB-KW"/>
</dbReference>
<dbReference type="Pfam" id="PF07992">
    <property type="entry name" value="Pyr_redox_2"/>
    <property type="match status" value="1"/>
</dbReference>
<evidence type="ECO:0000259" key="11">
    <source>
        <dbReference type="Pfam" id="PF07992"/>
    </source>
</evidence>
<dbReference type="InterPro" id="IPR036188">
    <property type="entry name" value="FAD/NAD-bd_sf"/>
</dbReference>
<dbReference type="OrthoDB" id="9784632at2"/>
<feature type="domain" description="FAD/NAD(P)-binding" evidence="11">
    <location>
        <begin position="400"/>
        <end position="630"/>
    </location>
</feature>
<keyword evidence="5" id="KW-0288">FMN</keyword>